<dbReference type="SUPFAM" id="SSF53098">
    <property type="entry name" value="Ribonuclease H-like"/>
    <property type="match status" value="1"/>
</dbReference>
<dbReference type="OrthoDB" id="6496015at2759"/>
<evidence type="ECO:0000313" key="2">
    <source>
        <dbReference type="EMBL" id="NIE47503.1"/>
    </source>
</evidence>
<reference evidence="2" key="1">
    <citation type="submission" date="2020-03" db="EMBL/GenBank/DDBJ databases">
        <title>A transcriptome and proteome of the tick Rhipicephalus microplus shaped by the genetic composition of its hosts and developmental stage.</title>
        <authorList>
            <person name="Garcia G.R."/>
            <person name="Ribeiro J.M.C."/>
            <person name="Maruyama S.R."/>
            <person name="Gardinasse L.G."/>
            <person name="Nelson K."/>
            <person name="Ferreira B.R."/>
            <person name="Andrade T.G."/>
            <person name="Santos I.K.F.M."/>
        </authorList>
    </citation>
    <scope>NUCLEOTIDE SEQUENCE</scope>
    <source>
        <strain evidence="2">NSGR</strain>
        <tissue evidence="2">Salivary glands</tissue>
    </source>
</reference>
<protein>
    <submittedName>
        <fullName evidence="2">Putative tick transposon</fullName>
    </submittedName>
</protein>
<dbReference type="Gene3D" id="3.30.420.10">
    <property type="entry name" value="Ribonuclease H-like superfamily/Ribonuclease H"/>
    <property type="match status" value="1"/>
</dbReference>
<evidence type="ECO:0000259" key="1">
    <source>
        <dbReference type="PROSITE" id="PS50994"/>
    </source>
</evidence>
<dbReference type="PROSITE" id="PS50994">
    <property type="entry name" value="INTEGRASE"/>
    <property type="match status" value="1"/>
</dbReference>
<dbReference type="PANTHER" id="PTHR37984">
    <property type="entry name" value="PROTEIN CBG26694"/>
    <property type="match status" value="1"/>
</dbReference>
<dbReference type="InterPro" id="IPR054465">
    <property type="entry name" value="Integrase_p58-like_C"/>
</dbReference>
<dbReference type="InterPro" id="IPR001584">
    <property type="entry name" value="Integrase_cat-core"/>
</dbReference>
<proteinExistence type="predicted"/>
<dbReference type="InterPro" id="IPR050951">
    <property type="entry name" value="Retrovirus_Pol_polyprotein"/>
</dbReference>
<dbReference type="GO" id="GO:0003676">
    <property type="term" value="F:nucleic acid binding"/>
    <property type="evidence" value="ECO:0007669"/>
    <property type="project" value="InterPro"/>
</dbReference>
<accession>A0A6G5AB88</accession>
<dbReference type="Pfam" id="PF22938">
    <property type="entry name" value="Integrase_p58_C"/>
    <property type="match status" value="1"/>
</dbReference>
<name>A0A6G5AB88_RHIMP</name>
<dbReference type="AlphaFoldDB" id="A0A6G5AB88"/>
<dbReference type="InterPro" id="IPR036397">
    <property type="entry name" value="RNaseH_sf"/>
</dbReference>
<dbReference type="FunFam" id="3.30.420.10:FF:000032">
    <property type="entry name" value="Retrovirus-related Pol polyprotein from transposon 297-like Protein"/>
    <property type="match status" value="1"/>
</dbReference>
<dbReference type="GO" id="GO:0015074">
    <property type="term" value="P:DNA integration"/>
    <property type="evidence" value="ECO:0007669"/>
    <property type="project" value="InterPro"/>
</dbReference>
<feature type="domain" description="Integrase catalytic" evidence="1">
    <location>
        <begin position="1"/>
        <end position="150"/>
    </location>
</feature>
<sequence length="282" mass="32667">MDLLGPFPLSSSGNKWIIVATDYLTRYAETKALPKSTACEVAQFFIERIVLRHGAPSCVITDRGTAFTARLLEQVFQLSYSTHRKTTAYHPQTNGLTERLNKTMTDMLSMYIDVQHKTWDEILPYVTFAYNTATQETTRFTPFRLLYGRDVQTMLDAMLPCDIDNIENLDEDAECFVQRAEEARQLARVNIKKQQGVDAQRYNRCHRQVDYKPGDQVLVWTPVRCKGLSEKLLSRYFGPYKVLRQVSDVNYEVLPDGSQPPRRRQLRPEIVHVVRLKPYHTL</sequence>
<dbReference type="EMBL" id="GIKN01005230">
    <property type="protein sequence ID" value="NIE47503.1"/>
    <property type="molecule type" value="Transcribed_RNA"/>
</dbReference>
<dbReference type="VEuPathDB" id="VectorBase:LOC119162152"/>
<organism evidence="2">
    <name type="scientific">Rhipicephalus microplus</name>
    <name type="common">Cattle tick</name>
    <name type="synonym">Boophilus microplus</name>
    <dbReference type="NCBI Taxonomy" id="6941"/>
    <lineage>
        <taxon>Eukaryota</taxon>
        <taxon>Metazoa</taxon>
        <taxon>Ecdysozoa</taxon>
        <taxon>Arthropoda</taxon>
        <taxon>Chelicerata</taxon>
        <taxon>Arachnida</taxon>
        <taxon>Acari</taxon>
        <taxon>Parasitiformes</taxon>
        <taxon>Ixodida</taxon>
        <taxon>Ixodoidea</taxon>
        <taxon>Ixodidae</taxon>
        <taxon>Rhipicephalinae</taxon>
        <taxon>Rhipicephalus</taxon>
        <taxon>Boophilus</taxon>
    </lineage>
</organism>
<dbReference type="InterPro" id="IPR012337">
    <property type="entry name" value="RNaseH-like_sf"/>
</dbReference>
<dbReference type="PANTHER" id="PTHR37984:SF15">
    <property type="entry name" value="INTEGRASE CATALYTIC DOMAIN-CONTAINING PROTEIN"/>
    <property type="match status" value="1"/>
</dbReference>